<proteinExistence type="predicted"/>
<protein>
    <submittedName>
        <fullName evidence="2">DUF3828 domain-containing protein</fullName>
    </submittedName>
</protein>
<comment type="caution">
    <text evidence="2">The sequence shown here is derived from an EMBL/GenBank/DDBJ whole genome shotgun (WGS) entry which is preliminary data.</text>
</comment>
<evidence type="ECO:0000259" key="1">
    <source>
        <dbReference type="Pfam" id="PF12883"/>
    </source>
</evidence>
<accession>A0ABU4RCX1</accession>
<evidence type="ECO:0000313" key="3">
    <source>
        <dbReference type="Proteomes" id="UP001273350"/>
    </source>
</evidence>
<dbReference type="Proteomes" id="UP001273350">
    <property type="component" value="Unassembled WGS sequence"/>
</dbReference>
<sequence length="153" mass="17662">MKRRHLFFIVIVLLIISCKKNDEKNKTELSSTDTKIADESNSKEILNAFYVAYLHEFTNSNLKESERKLDSLKNKYCKKTLLDSISNEFENNELDYDPFINAQDVSEKMIESLSIENVVGQKNKFQVKFHDDSSENKTNIMVTITDGKIAALK</sequence>
<dbReference type="PROSITE" id="PS51257">
    <property type="entry name" value="PROKAR_LIPOPROTEIN"/>
    <property type="match status" value="1"/>
</dbReference>
<dbReference type="Pfam" id="PF12883">
    <property type="entry name" value="DUF3828"/>
    <property type="match status" value="1"/>
</dbReference>
<feature type="domain" description="DUF3828" evidence="1">
    <location>
        <begin position="44"/>
        <end position="136"/>
    </location>
</feature>
<dbReference type="RefSeq" id="WP_230001637.1">
    <property type="nucleotide sequence ID" value="NZ_CP087134.1"/>
</dbReference>
<name>A0ABU4RCX1_9FLAO</name>
<dbReference type="EMBL" id="JAWXVI010000005">
    <property type="protein sequence ID" value="MDX6189718.1"/>
    <property type="molecule type" value="Genomic_DNA"/>
</dbReference>
<reference evidence="2 3" key="1">
    <citation type="submission" date="2023-11" db="EMBL/GenBank/DDBJ databases">
        <title>Unpublished Manusciprt.</title>
        <authorList>
            <person name="Saticioglu I.B."/>
            <person name="Ay H."/>
            <person name="Ajmi N."/>
            <person name="Altun S."/>
            <person name="Duman M."/>
        </authorList>
    </citation>
    <scope>NUCLEOTIDE SEQUENCE [LARGE SCALE GENOMIC DNA]</scope>
    <source>
        <strain evidence="2 3">Fl-318</strain>
    </source>
</reference>
<evidence type="ECO:0000313" key="2">
    <source>
        <dbReference type="EMBL" id="MDX6189718.1"/>
    </source>
</evidence>
<keyword evidence="3" id="KW-1185">Reference proteome</keyword>
<organism evidence="2 3">
    <name type="scientific">Flavobacterium cupriresistens</name>
    <dbReference type="NCBI Taxonomy" id="2893885"/>
    <lineage>
        <taxon>Bacteria</taxon>
        <taxon>Pseudomonadati</taxon>
        <taxon>Bacteroidota</taxon>
        <taxon>Flavobacteriia</taxon>
        <taxon>Flavobacteriales</taxon>
        <taxon>Flavobacteriaceae</taxon>
        <taxon>Flavobacterium</taxon>
    </lineage>
</organism>
<dbReference type="InterPro" id="IPR024289">
    <property type="entry name" value="DUF3828"/>
</dbReference>
<gene>
    <name evidence="2" type="ORF">SGQ83_10175</name>
</gene>
<dbReference type="Gene3D" id="3.10.450.50">
    <property type="match status" value="1"/>
</dbReference>